<sequence length="40" mass="4208">MAAQVLTSSARAKAAVSPARRRFIPGPWHFSSSSDAFCAA</sequence>
<evidence type="ECO:0000313" key="2">
    <source>
        <dbReference type="Proteomes" id="UP000245464"/>
    </source>
</evidence>
<dbReference type="KEGG" id="ptrr:90955789"/>
<dbReference type="EMBL" id="NQIK02000003">
    <property type="protein sequence ID" value="KAF7572530.1"/>
    <property type="molecule type" value="Genomic_DNA"/>
</dbReference>
<name>A0A834VQQ9_9PLEO</name>
<accession>A0A834VQQ9</accession>
<dbReference type="RefSeq" id="XP_065963070.1">
    <property type="nucleotide sequence ID" value="XM_066106132.1"/>
</dbReference>
<proteinExistence type="predicted"/>
<evidence type="ECO:0000313" key="1">
    <source>
        <dbReference type="EMBL" id="KAF7572530.1"/>
    </source>
</evidence>
<reference evidence="1" key="1">
    <citation type="journal article" date="2018" name="BMC Genomics">
        <title>Comparative genomics of the wheat fungal pathogen Pyrenophora tritici-repentis reveals chromosomal variations and genome plasticity.</title>
        <authorList>
            <person name="Moolhuijzen P."/>
            <person name="See P.T."/>
            <person name="Hane J.K."/>
            <person name="Shi G."/>
            <person name="Liu Z."/>
            <person name="Oliver R.P."/>
            <person name="Moffat C.S."/>
        </authorList>
    </citation>
    <scope>NUCLEOTIDE SEQUENCE [LARGE SCALE GENOMIC DNA]</scope>
    <source>
        <strain evidence="1">M4</strain>
    </source>
</reference>
<dbReference type="GeneID" id="90955789"/>
<protein>
    <submittedName>
        <fullName evidence="1">Uncharacterized protein</fullName>
    </submittedName>
</protein>
<organism evidence="1 2">
    <name type="scientific">Pyrenophora tritici-repentis</name>
    <dbReference type="NCBI Taxonomy" id="45151"/>
    <lineage>
        <taxon>Eukaryota</taxon>
        <taxon>Fungi</taxon>
        <taxon>Dikarya</taxon>
        <taxon>Ascomycota</taxon>
        <taxon>Pezizomycotina</taxon>
        <taxon>Dothideomycetes</taxon>
        <taxon>Pleosporomycetidae</taxon>
        <taxon>Pleosporales</taxon>
        <taxon>Pleosporineae</taxon>
        <taxon>Pleosporaceae</taxon>
        <taxon>Pyrenophora</taxon>
    </lineage>
</organism>
<comment type="caution">
    <text evidence="1">The sequence shown here is derived from an EMBL/GenBank/DDBJ whole genome shotgun (WGS) entry which is preliminary data.</text>
</comment>
<dbReference type="AlphaFoldDB" id="A0A834VQQ9"/>
<dbReference type="Proteomes" id="UP000245464">
    <property type="component" value="Chromosome 3"/>
</dbReference>
<gene>
    <name evidence="1" type="ORF">PtrM4_074350</name>
</gene>